<keyword evidence="2 7" id="KW-0812">Transmembrane</keyword>
<comment type="caution">
    <text evidence="9">The sequence shown here is derived from an EMBL/GenBank/DDBJ whole genome shotgun (WGS) entry which is preliminary data.</text>
</comment>
<feature type="transmembrane region" description="Helical" evidence="7">
    <location>
        <begin position="45"/>
        <end position="65"/>
    </location>
</feature>
<dbReference type="Proteomes" id="UP000318288">
    <property type="component" value="Unassembled WGS sequence"/>
</dbReference>
<keyword evidence="10" id="KW-1185">Reference proteome</keyword>
<evidence type="ECO:0000256" key="6">
    <source>
        <dbReference type="ARBA" id="ARBA00023239"/>
    </source>
</evidence>
<dbReference type="SMART" id="SM00752">
    <property type="entry name" value="HTTM"/>
    <property type="match status" value="1"/>
</dbReference>
<evidence type="ECO:0000256" key="1">
    <source>
        <dbReference type="ARBA" id="ARBA00004127"/>
    </source>
</evidence>
<proteinExistence type="predicted"/>
<keyword evidence="3 7" id="KW-1133">Transmembrane helix</keyword>
<dbReference type="GO" id="GO:0012505">
    <property type="term" value="C:endomembrane system"/>
    <property type="evidence" value="ECO:0007669"/>
    <property type="project" value="UniProtKB-SubCell"/>
</dbReference>
<keyword evidence="5" id="KW-1015">Disulfide bond</keyword>
<dbReference type="InterPro" id="IPR053935">
    <property type="entry name" value="VKGC_lumenal_dom"/>
</dbReference>
<name>A0A5C6F2L4_9BACT</name>
<keyword evidence="4 7" id="KW-0472">Membrane</keyword>
<sequence>MPVLPFPGIAMTDSLIQLQPQQSTNVPSRPTTIWHRVSTSGFDRVDSLILIWLRVAVAVAIYVWANDYLADETYRHVFIEPRVLMKYAEFEWVLLWPGDGMYWHFVITKIAAICLAAGLVTRLSAAILCFSIAYVLLVEATIYVNHYYLLSMTAGLLVFLPAAGQWSVDRLIGLTRTGPTMWRWQLWMLRFQLGMPYVFGAMAKLNGDWLRGQPMESILRLRTSWGGRPWSEIPGMVEAFAWGGFAFDLLVVPLLMWKRTRLIAVVWAMLFHLTNAATLDIGVFPWFMLATLVVFFPVDFLRRRMRMFVGDTRDLIPHSDVATLVSRLDRVAATMAIVYVFIHICLPMRPAIYPGDSNWNERGHRFAWRMMLYHKHALTHYLVVDKNSDEFLFVPSTTVLTGYQALRDDHRPEMIRQTAVAISRTATELGVTENRVYALALVSLNGRKPTPIVDPTIDLTQVRQGWWRDDWVRQDPGPLSDPPWTIDKEQWWSVLELPEPFTALQGRTPNELQEFLKQQATKKATP</sequence>
<evidence type="ECO:0000256" key="3">
    <source>
        <dbReference type="ARBA" id="ARBA00022989"/>
    </source>
</evidence>
<accession>A0A5C6F2L4</accession>
<organism evidence="9 10">
    <name type="scientific">Rubripirellula tenax</name>
    <dbReference type="NCBI Taxonomy" id="2528015"/>
    <lineage>
        <taxon>Bacteria</taxon>
        <taxon>Pseudomonadati</taxon>
        <taxon>Planctomycetota</taxon>
        <taxon>Planctomycetia</taxon>
        <taxon>Pirellulales</taxon>
        <taxon>Pirellulaceae</taxon>
        <taxon>Rubripirellula</taxon>
    </lineage>
</organism>
<evidence type="ECO:0000256" key="7">
    <source>
        <dbReference type="SAM" id="Phobius"/>
    </source>
</evidence>
<dbReference type="GO" id="GO:0008488">
    <property type="term" value="F:gamma-glutamyl carboxylase activity"/>
    <property type="evidence" value="ECO:0007669"/>
    <property type="project" value="InterPro"/>
</dbReference>
<protein>
    <submittedName>
        <fullName evidence="9">Vitamin K-dependent gamma-carboxylase</fullName>
    </submittedName>
</protein>
<keyword evidence="6" id="KW-0456">Lyase</keyword>
<reference evidence="9 10" key="1">
    <citation type="submission" date="2019-02" db="EMBL/GenBank/DDBJ databases">
        <title>Deep-cultivation of Planctomycetes and their phenomic and genomic characterization uncovers novel biology.</title>
        <authorList>
            <person name="Wiegand S."/>
            <person name="Jogler M."/>
            <person name="Boedeker C."/>
            <person name="Pinto D."/>
            <person name="Vollmers J."/>
            <person name="Rivas-Marin E."/>
            <person name="Kohn T."/>
            <person name="Peeters S.H."/>
            <person name="Heuer A."/>
            <person name="Rast P."/>
            <person name="Oberbeckmann S."/>
            <person name="Bunk B."/>
            <person name="Jeske O."/>
            <person name="Meyerdierks A."/>
            <person name="Storesund J.E."/>
            <person name="Kallscheuer N."/>
            <person name="Luecker S."/>
            <person name="Lage O.M."/>
            <person name="Pohl T."/>
            <person name="Merkel B.J."/>
            <person name="Hornburger P."/>
            <person name="Mueller R.-W."/>
            <person name="Bruemmer F."/>
            <person name="Labrenz M."/>
            <person name="Spormann A.M."/>
            <person name="Op Den Camp H."/>
            <person name="Overmann J."/>
            <person name="Amann R."/>
            <person name="Jetten M.S.M."/>
            <person name="Mascher T."/>
            <person name="Medema M.H."/>
            <person name="Devos D.P."/>
            <person name="Kaster A.-K."/>
            <person name="Ovreas L."/>
            <person name="Rohde M."/>
            <person name="Galperin M.Y."/>
            <person name="Jogler C."/>
        </authorList>
    </citation>
    <scope>NUCLEOTIDE SEQUENCE [LARGE SCALE GENOMIC DNA]</scope>
    <source>
        <strain evidence="9 10">Poly51</strain>
    </source>
</reference>
<dbReference type="AlphaFoldDB" id="A0A5C6F2L4"/>
<feature type="domain" description="HTTM-like" evidence="8">
    <location>
        <begin position="42"/>
        <end position="300"/>
    </location>
</feature>
<evidence type="ECO:0000256" key="5">
    <source>
        <dbReference type="ARBA" id="ARBA00023157"/>
    </source>
</evidence>
<comment type="subcellular location">
    <subcellularLocation>
        <location evidence="1">Endomembrane system</location>
        <topology evidence="1">Multi-pass membrane protein</topology>
    </subcellularLocation>
</comment>
<evidence type="ECO:0000313" key="9">
    <source>
        <dbReference type="EMBL" id="TWU54607.1"/>
    </source>
</evidence>
<feature type="transmembrane region" description="Helical" evidence="7">
    <location>
        <begin position="239"/>
        <end position="257"/>
    </location>
</feature>
<evidence type="ECO:0000259" key="8">
    <source>
        <dbReference type="SMART" id="SM00752"/>
    </source>
</evidence>
<evidence type="ECO:0000313" key="10">
    <source>
        <dbReference type="Proteomes" id="UP000318288"/>
    </source>
</evidence>
<dbReference type="Pfam" id="PF22777">
    <property type="entry name" value="VKGC_lumenal_dom"/>
    <property type="match status" value="1"/>
</dbReference>
<dbReference type="GO" id="GO:0019842">
    <property type="term" value="F:vitamin binding"/>
    <property type="evidence" value="ECO:0007669"/>
    <property type="project" value="TreeGrafter"/>
</dbReference>
<evidence type="ECO:0000256" key="4">
    <source>
        <dbReference type="ARBA" id="ARBA00023136"/>
    </source>
</evidence>
<gene>
    <name evidence="9" type="ORF">Poly51_33260</name>
</gene>
<dbReference type="InterPro" id="IPR011020">
    <property type="entry name" value="HTTM-like"/>
</dbReference>
<dbReference type="InterPro" id="IPR053934">
    <property type="entry name" value="HTTM_dom"/>
</dbReference>
<dbReference type="PANTHER" id="PTHR12639:SF7">
    <property type="entry name" value="HTTM DOMAIN-CONTAINING PROTEIN"/>
    <property type="match status" value="1"/>
</dbReference>
<dbReference type="EMBL" id="SJPW01000004">
    <property type="protein sequence ID" value="TWU54607.1"/>
    <property type="molecule type" value="Genomic_DNA"/>
</dbReference>
<dbReference type="PANTHER" id="PTHR12639">
    <property type="entry name" value="VITAMIN K-DEPENDENT GAMMA-CARBOXYLASE"/>
    <property type="match status" value="1"/>
</dbReference>
<feature type="transmembrane region" description="Helical" evidence="7">
    <location>
        <begin position="284"/>
        <end position="301"/>
    </location>
</feature>
<dbReference type="InterPro" id="IPR007782">
    <property type="entry name" value="VKG_COase"/>
</dbReference>
<feature type="transmembrane region" description="Helical" evidence="7">
    <location>
        <begin position="101"/>
        <end position="120"/>
    </location>
</feature>
<dbReference type="Pfam" id="PF05090">
    <property type="entry name" value="HTTM"/>
    <property type="match status" value="1"/>
</dbReference>
<feature type="transmembrane region" description="Helical" evidence="7">
    <location>
        <begin position="125"/>
        <end position="142"/>
    </location>
</feature>
<evidence type="ECO:0000256" key="2">
    <source>
        <dbReference type="ARBA" id="ARBA00022692"/>
    </source>
</evidence>